<protein>
    <submittedName>
        <fullName evidence="1">YceI family protein</fullName>
    </submittedName>
</protein>
<dbReference type="RefSeq" id="WP_175606306.1">
    <property type="nucleotide sequence ID" value="NZ_JABWGO010000021.1"/>
</dbReference>
<comment type="caution">
    <text evidence="1">The sequence shown here is derived from an EMBL/GenBank/DDBJ whole genome shotgun (WGS) entry which is preliminary data.</text>
</comment>
<evidence type="ECO:0000313" key="2">
    <source>
        <dbReference type="Proteomes" id="UP000546126"/>
    </source>
</evidence>
<gene>
    <name evidence="1" type="ORF">HT134_43160</name>
</gene>
<organism evidence="1 2">
    <name type="scientific">Nonomuraea rhodomycinica</name>
    <dbReference type="NCBI Taxonomy" id="1712872"/>
    <lineage>
        <taxon>Bacteria</taxon>
        <taxon>Bacillati</taxon>
        <taxon>Actinomycetota</taxon>
        <taxon>Actinomycetes</taxon>
        <taxon>Streptosporangiales</taxon>
        <taxon>Streptosporangiaceae</taxon>
        <taxon>Nonomuraea</taxon>
    </lineage>
</organism>
<proteinExistence type="predicted"/>
<dbReference type="AlphaFoldDB" id="A0A7Y6IYP4"/>
<dbReference type="Proteomes" id="UP000546126">
    <property type="component" value="Unassembled WGS sequence"/>
</dbReference>
<evidence type="ECO:0000313" key="1">
    <source>
        <dbReference type="EMBL" id="NUW46856.1"/>
    </source>
</evidence>
<keyword evidence="2" id="KW-1185">Reference proteome</keyword>
<reference evidence="1 2" key="1">
    <citation type="submission" date="2020-06" db="EMBL/GenBank/DDBJ databases">
        <authorList>
            <person name="Chanama M."/>
        </authorList>
    </citation>
    <scope>NUCLEOTIDE SEQUENCE [LARGE SCALE GENOMIC DNA]</scope>
    <source>
        <strain evidence="1 2">TBRC6557</strain>
    </source>
</reference>
<sequence>MNSTEVAFTVRHLVISKTRGRFTSYDVTLVTAPIAPSRSR</sequence>
<dbReference type="EMBL" id="JABWGO010000021">
    <property type="protein sequence ID" value="NUW46856.1"/>
    <property type="molecule type" value="Genomic_DNA"/>
</dbReference>
<name>A0A7Y6IYP4_9ACTN</name>
<accession>A0A7Y6IYP4</accession>